<reference evidence="2 3" key="1">
    <citation type="submission" date="2024-01" db="EMBL/GenBank/DDBJ databases">
        <title>Complete genome of Cladobotryum mycophilum ATHUM6906.</title>
        <authorList>
            <person name="Christinaki A.C."/>
            <person name="Myridakis A.I."/>
            <person name="Kouvelis V.N."/>
        </authorList>
    </citation>
    <scope>NUCLEOTIDE SEQUENCE [LARGE SCALE GENOMIC DNA]</scope>
    <source>
        <strain evidence="2 3">ATHUM6906</strain>
    </source>
</reference>
<evidence type="ECO:0000313" key="2">
    <source>
        <dbReference type="EMBL" id="KAK5997684.1"/>
    </source>
</evidence>
<comment type="caution">
    <text evidence="2">The sequence shown here is derived from an EMBL/GenBank/DDBJ whole genome shotgun (WGS) entry which is preliminary data.</text>
</comment>
<name>A0ABR0T0D1_9HYPO</name>
<accession>A0ABR0T0D1</accession>
<protein>
    <recommendedName>
        <fullName evidence="1">Metallo-beta-lactamase domain-containing protein</fullName>
    </recommendedName>
</protein>
<feature type="domain" description="Metallo-beta-lactamase" evidence="1">
    <location>
        <begin position="4"/>
        <end position="204"/>
    </location>
</feature>
<dbReference type="InterPro" id="IPR001279">
    <property type="entry name" value="Metallo-B-lactamas"/>
</dbReference>
<evidence type="ECO:0000259" key="1">
    <source>
        <dbReference type="SMART" id="SM00849"/>
    </source>
</evidence>
<evidence type="ECO:0000313" key="3">
    <source>
        <dbReference type="Proteomes" id="UP001338125"/>
    </source>
</evidence>
<dbReference type="EMBL" id="JAVFKD010000001">
    <property type="protein sequence ID" value="KAK5997684.1"/>
    <property type="molecule type" value="Genomic_DNA"/>
</dbReference>
<organism evidence="2 3">
    <name type="scientific">Cladobotryum mycophilum</name>
    <dbReference type="NCBI Taxonomy" id="491253"/>
    <lineage>
        <taxon>Eukaryota</taxon>
        <taxon>Fungi</taxon>
        <taxon>Dikarya</taxon>
        <taxon>Ascomycota</taxon>
        <taxon>Pezizomycotina</taxon>
        <taxon>Sordariomycetes</taxon>
        <taxon>Hypocreomycetidae</taxon>
        <taxon>Hypocreales</taxon>
        <taxon>Hypocreaceae</taxon>
        <taxon>Cladobotryum</taxon>
    </lineage>
</organism>
<dbReference type="CDD" id="cd07739">
    <property type="entry name" value="metallo-hydrolase-like_MBL-fold"/>
    <property type="match status" value="1"/>
</dbReference>
<gene>
    <name evidence="2" type="ORF">PT974_00039</name>
</gene>
<sequence length="274" mass="30205">MAELRAAVHVAAPLPEAVLVDTPITIPQTEELVQWIKTIAPGRKLSFIYITHGHGDHFFGIPVLLKYFPEAVPIATAGTVAHMKQQIEPGYFNPIWKSRFPDGLIYEPFTIARPIEEITGSSPTDFSIEGGEYSFHAIEVGQTDTYDSTALWVPQLSLVAAGDVAYGQVHQMLLETNDAAKRQQWIQAIEKIEALKPTYVIPGHAQAGEVHGNWHLANTKKYLQDFDELLKSGNTNITDLYSRFIAQYPDRFNPGVVQVGLSAALQALQAASSP</sequence>
<dbReference type="PANTHER" id="PTHR42951">
    <property type="entry name" value="METALLO-BETA-LACTAMASE DOMAIN-CONTAINING"/>
    <property type="match status" value="1"/>
</dbReference>
<keyword evidence="3" id="KW-1185">Reference proteome</keyword>
<dbReference type="Gene3D" id="3.60.15.10">
    <property type="entry name" value="Ribonuclease Z/Hydroxyacylglutathione hydrolase-like"/>
    <property type="match status" value="1"/>
</dbReference>
<dbReference type="InterPro" id="IPR050855">
    <property type="entry name" value="NDM-1-like"/>
</dbReference>
<dbReference type="InterPro" id="IPR036866">
    <property type="entry name" value="RibonucZ/Hydroxyglut_hydro"/>
</dbReference>
<dbReference type="SUPFAM" id="SSF56281">
    <property type="entry name" value="Metallo-hydrolase/oxidoreductase"/>
    <property type="match status" value="1"/>
</dbReference>
<proteinExistence type="predicted"/>
<dbReference type="Proteomes" id="UP001338125">
    <property type="component" value="Unassembled WGS sequence"/>
</dbReference>
<dbReference type="SMART" id="SM00849">
    <property type="entry name" value="Lactamase_B"/>
    <property type="match status" value="1"/>
</dbReference>
<dbReference type="PANTHER" id="PTHR42951:SF14">
    <property type="entry name" value="METALLO-BETA-LACTAMASE SUPERFAMILY PROTEIN"/>
    <property type="match status" value="1"/>
</dbReference>
<dbReference type="Pfam" id="PF00753">
    <property type="entry name" value="Lactamase_B"/>
    <property type="match status" value="1"/>
</dbReference>